<proteinExistence type="predicted"/>
<reference evidence="3" key="1">
    <citation type="submission" date="2013-02" db="EMBL/GenBank/DDBJ databases">
        <authorList>
            <person name="Hughes D."/>
        </authorList>
    </citation>
    <scope>NUCLEOTIDE SEQUENCE</scope>
    <source>
        <strain>Durham</strain>
        <strain evidence="3">NC isolate 2 -- Noor lab</strain>
    </source>
</reference>
<dbReference type="Proteomes" id="UP000015102">
    <property type="component" value="Unassembled WGS sequence"/>
</dbReference>
<dbReference type="InterPro" id="IPR029444">
    <property type="entry name" value="INTS5_C"/>
</dbReference>
<organism evidence="2 3">
    <name type="scientific">Megaselia scalaris</name>
    <name type="common">Humpbacked fly</name>
    <name type="synonym">Phora scalaris</name>
    <dbReference type="NCBI Taxonomy" id="36166"/>
    <lineage>
        <taxon>Eukaryota</taxon>
        <taxon>Metazoa</taxon>
        <taxon>Ecdysozoa</taxon>
        <taxon>Arthropoda</taxon>
        <taxon>Hexapoda</taxon>
        <taxon>Insecta</taxon>
        <taxon>Pterygota</taxon>
        <taxon>Neoptera</taxon>
        <taxon>Endopterygota</taxon>
        <taxon>Diptera</taxon>
        <taxon>Brachycera</taxon>
        <taxon>Muscomorpha</taxon>
        <taxon>Platypezoidea</taxon>
        <taxon>Phoridae</taxon>
        <taxon>Megaseliini</taxon>
        <taxon>Megaselia</taxon>
    </lineage>
</organism>
<dbReference type="PANTHER" id="PTHR31697">
    <property type="entry name" value="INTEGRATOR COMPLEX SUBUNIT 5"/>
    <property type="match status" value="1"/>
</dbReference>
<dbReference type="InterPro" id="IPR040316">
    <property type="entry name" value="INTS5"/>
</dbReference>
<evidence type="ECO:0000313" key="3">
    <source>
        <dbReference type="Proteomes" id="UP000015102"/>
    </source>
</evidence>
<dbReference type="EMBL" id="CAQQ02191425">
    <property type="status" value="NOT_ANNOTATED_CDS"/>
    <property type="molecule type" value="Genomic_DNA"/>
</dbReference>
<dbReference type="EnsemblMetazoa" id="MESCA003454-RA">
    <property type="protein sequence ID" value="MESCA003454-PA"/>
    <property type="gene ID" value="MESCA003454"/>
</dbReference>
<evidence type="ECO:0000313" key="2">
    <source>
        <dbReference type="EnsemblMetazoa" id="MESCA003454-PA"/>
    </source>
</evidence>
<dbReference type="Pfam" id="PF14838">
    <property type="entry name" value="INTS5_C"/>
    <property type="match status" value="1"/>
</dbReference>
<reference evidence="2" key="2">
    <citation type="submission" date="2015-06" db="UniProtKB">
        <authorList>
            <consortium name="EnsemblMetazoa"/>
        </authorList>
    </citation>
    <scope>IDENTIFICATION</scope>
</reference>
<dbReference type="PANTHER" id="PTHR31697:SF2">
    <property type="entry name" value="INTEGRATOR COMPLEX SUBUNIT 5"/>
    <property type="match status" value="1"/>
</dbReference>
<dbReference type="STRING" id="36166.T1GJ15"/>
<keyword evidence="3" id="KW-1185">Reference proteome</keyword>
<dbReference type="AlphaFoldDB" id="T1GJ15"/>
<sequence>MVEIVDVLNSINFLNDENILTASNISRLPNLIVKFFFCAMHIENQNLRLNSLEKATNLLKYLCNKSKMYRQSCQRNLLEKGIFTYGYLFGCYDESDSMDFGTKQEESLLEQNRKQIGANTHRSVLHAGVIGDGLKKRPLDSFGMQPNNELQNLFLKAITSCCIDIEKPSSSDGFMTLSLLLVEFISTDVMYNGLPFPEDEFTKSTVERDLLIKRAFLLSPMLWSILSLLAQYRPALCLSSVLLRAICSTCLLHWKAKNVNKIKILPKTDETLECTTKLLQVMSMGQLLPPPLSNLHYIIGYFDSMRYDLIYLILKECVWNYLKDHVPSPALFQNDKNVLNWRNPSTNKVPVHYTNILKNLMQKKIHIFRSNYFNMFVMSDNTNDN</sequence>
<accession>T1GJ15</accession>
<name>T1GJ15_MEGSC</name>
<protein>
    <recommendedName>
        <fullName evidence="1">Integrator complex subunit 5 C-terminal domain-containing protein</fullName>
    </recommendedName>
</protein>
<dbReference type="HOGENOM" id="CLU_718229_0_0_1"/>
<dbReference type="GO" id="GO:0034472">
    <property type="term" value="P:snRNA 3'-end processing"/>
    <property type="evidence" value="ECO:0007669"/>
    <property type="project" value="TreeGrafter"/>
</dbReference>
<dbReference type="OMA" id="IGANTHR"/>
<evidence type="ECO:0000259" key="1">
    <source>
        <dbReference type="Pfam" id="PF14838"/>
    </source>
</evidence>
<dbReference type="GO" id="GO:0032039">
    <property type="term" value="C:integrator complex"/>
    <property type="evidence" value="ECO:0007669"/>
    <property type="project" value="InterPro"/>
</dbReference>
<feature type="domain" description="Integrator complex subunit 5 C-terminal" evidence="1">
    <location>
        <begin position="19"/>
        <end position="366"/>
    </location>
</feature>